<dbReference type="SUPFAM" id="SSF53098">
    <property type="entry name" value="Ribonuclease H-like"/>
    <property type="match status" value="1"/>
</dbReference>
<dbReference type="InterPro" id="IPR025724">
    <property type="entry name" value="GAG-pre-integrase_dom"/>
</dbReference>
<feature type="domain" description="Integrase catalytic" evidence="1">
    <location>
        <begin position="335"/>
        <end position="417"/>
    </location>
</feature>
<evidence type="ECO:0000313" key="3">
    <source>
        <dbReference type="Proteomes" id="UP001151760"/>
    </source>
</evidence>
<dbReference type="PANTHER" id="PTHR42648:SF21">
    <property type="entry name" value="CYSTEINE-RICH RLK (RECEPTOR-LIKE PROTEIN KINASE) 8"/>
    <property type="match status" value="1"/>
</dbReference>
<dbReference type="Proteomes" id="UP001151760">
    <property type="component" value="Unassembled WGS sequence"/>
</dbReference>
<dbReference type="Pfam" id="PF00665">
    <property type="entry name" value="rve"/>
    <property type="match status" value="1"/>
</dbReference>
<name>A0ABQ5CXA3_9ASTR</name>
<evidence type="ECO:0000313" key="2">
    <source>
        <dbReference type="EMBL" id="GJT31730.1"/>
    </source>
</evidence>
<organism evidence="2 3">
    <name type="scientific">Tanacetum coccineum</name>
    <dbReference type="NCBI Taxonomy" id="301880"/>
    <lineage>
        <taxon>Eukaryota</taxon>
        <taxon>Viridiplantae</taxon>
        <taxon>Streptophyta</taxon>
        <taxon>Embryophyta</taxon>
        <taxon>Tracheophyta</taxon>
        <taxon>Spermatophyta</taxon>
        <taxon>Magnoliopsida</taxon>
        <taxon>eudicotyledons</taxon>
        <taxon>Gunneridae</taxon>
        <taxon>Pentapetalae</taxon>
        <taxon>asterids</taxon>
        <taxon>campanulids</taxon>
        <taxon>Asterales</taxon>
        <taxon>Asteraceae</taxon>
        <taxon>Asteroideae</taxon>
        <taxon>Anthemideae</taxon>
        <taxon>Anthemidinae</taxon>
        <taxon>Tanacetum</taxon>
    </lineage>
</organism>
<dbReference type="InterPro" id="IPR036397">
    <property type="entry name" value="RNaseH_sf"/>
</dbReference>
<evidence type="ECO:0000259" key="1">
    <source>
        <dbReference type="PROSITE" id="PS50994"/>
    </source>
</evidence>
<reference evidence="2" key="1">
    <citation type="journal article" date="2022" name="Int. J. Mol. Sci.">
        <title>Draft Genome of Tanacetum Coccineum: Genomic Comparison of Closely Related Tanacetum-Family Plants.</title>
        <authorList>
            <person name="Yamashiro T."/>
            <person name="Shiraishi A."/>
            <person name="Nakayama K."/>
            <person name="Satake H."/>
        </authorList>
    </citation>
    <scope>NUCLEOTIDE SEQUENCE</scope>
</reference>
<dbReference type="InterPro" id="IPR012337">
    <property type="entry name" value="RNaseH-like_sf"/>
</dbReference>
<keyword evidence="3" id="KW-1185">Reference proteome</keyword>
<dbReference type="Pfam" id="PF13976">
    <property type="entry name" value="gag_pre-integrs"/>
    <property type="match status" value="1"/>
</dbReference>
<dbReference type="PANTHER" id="PTHR42648">
    <property type="entry name" value="TRANSPOSASE, PUTATIVE-RELATED"/>
    <property type="match status" value="1"/>
</dbReference>
<gene>
    <name evidence="2" type="ORF">Tco_0922149</name>
</gene>
<dbReference type="EMBL" id="BQNB010014731">
    <property type="protein sequence ID" value="GJT31730.1"/>
    <property type="molecule type" value="Genomic_DNA"/>
</dbReference>
<reference evidence="2" key="2">
    <citation type="submission" date="2022-01" db="EMBL/GenBank/DDBJ databases">
        <authorList>
            <person name="Yamashiro T."/>
            <person name="Shiraishi A."/>
            <person name="Satake H."/>
            <person name="Nakayama K."/>
        </authorList>
    </citation>
    <scope>NUCLEOTIDE SEQUENCE</scope>
</reference>
<dbReference type="InterPro" id="IPR039537">
    <property type="entry name" value="Retrotran_Ty1/copia-like"/>
</dbReference>
<sequence>MKDKVVPNTSHVKFKKTEVEEHPRIFSISNQTKSITACNDSLNSRTSNVNVVCTTCGKCVFNSNHDACVSKFLNVVNARTKKPKVVPISTRKPKSQANKFVATYRKKTVASESTITNSKSYYRMLQKKKWVPKVRNENVQKRVSFAIDNASRITNVLKLTNSLGSNLSCIPSSSNSLTDCTVHFGNDQFALILGYGDLVQVNITINRVFYVEGLNHNLFSVGQFCDADLKVAFRKSTCFVRDLQGNDLLTGNRGSDLYTISLQETTSSTPICLMAKASPTQAWLWHRRLSHLNFDYINLLSKKDVVIGLPKLKYVKDQLCSSCEVSKAKRSSFKTKTVPSSKGRLNLLHMDLCGPMRVASINGKKYILVIIDDYSRYTWTLFLRSKDETPEVLKDFLKMIQRNLQAPVISVRSDRGT</sequence>
<accession>A0ABQ5CXA3</accession>
<proteinExistence type="predicted"/>
<protein>
    <submittedName>
        <fullName evidence="2">Retrovirus-related pol polyprotein from transposon TNT 1-94</fullName>
    </submittedName>
</protein>
<dbReference type="Gene3D" id="3.30.420.10">
    <property type="entry name" value="Ribonuclease H-like superfamily/Ribonuclease H"/>
    <property type="match status" value="1"/>
</dbReference>
<dbReference type="PROSITE" id="PS50994">
    <property type="entry name" value="INTEGRASE"/>
    <property type="match status" value="1"/>
</dbReference>
<comment type="caution">
    <text evidence="2">The sequence shown here is derived from an EMBL/GenBank/DDBJ whole genome shotgun (WGS) entry which is preliminary data.</text>
</comment>
<dbReference type="InterPro" id="IPR001584">
    <property type="entry name" value="Integrase_cat-core"/>
</dbReference>